<sequence>MVEVVDNEVSVLVRLGHKGTSSSSGNGIGSLLGSGGRHGAEQMMLFRFFRVGRGLCFSATFKVALAGMVWFFGHLLTTEMPLSTSMIPDDFSWTSSGVLVGTVG</sequence>
<accession>A0A8D8BUK1</accession>
<name>A0A8D8BUK1_CULPI</name>
<proteinExistence type="predicted"/>
<keyword evidence="1" id="KW-0472">Membrane</keyword>
<keyword evidence="1" id="KW-0812">Transmembrane</keyword>
<dbReference type="EMBL" id="HBUE01082663">
    <property type="protein sequence ID" value="CAG6478161.1"/>
    <property type="molecule type" value="Transcribed_RNA"/>
</dbReference>
<organism evidence="2">
    <name type="scientific">Culex pipiens</name>
    <name type="common">House mosquito</name>
    <dbReference type="NCBI Taxonomy" id="7175"/>
    <lineage>
        <taxon>Eukaryota</taxon>
        <taxon>Metazoa</taxon>
        <taxon>Ecdysozoa</taxon>
        <taxon>Arthropoda</taxon>
        <taxon>Hexapoda</taxon>
        <taxon>Insecta</taxon>
        <taxon>Pterygota</taxon>
        <taxon>Neoptera</taxon>
        <taxon>Endopterygota</taxon>
        <taxon>Diptera</taxon>
        <taxon>Nematocera</taxon>
        <taxon>Culicoidea</taxon>
        <taxon>Culicidae</taxon>
        <taxon>Culicinae</taxon>
        <taxon>Culicini</taxon>
        <taxon>Culex</taxon>
        <taxon>Culex</taxon>
    </lineage>
</organism>
<feature type="transmembrane region" description="Helical" evidence="1">
    <location>
        <begin position="54"/>
        <end position="76"/>
    </location>
</feature>
<dbReference type="AlphaFoldDB" id="A0A8D8BUK1"/>
<keyword evidence="1" id="KW-1133">Transmembrane helix</keyword>
<reference evidence="2" key="1">
    <citation type="submission" date="2021-05" db="EMBL/GenBank/DDBJ databases">
        <authorList>
            <person name="Alioto T."/>
            <person name="Alioto T."/>
            <person name="Gomez Garrido J."/>
        </authorList>
    </citation>
    <scope>NUCLEOTIDE SEQUENCE</scope>
</reference>
<protein>
    <submittedName>
        <fullName evidence="2">(northern house mosquito) hypothetical protein</fullName>
    </submittedName>
</protein>
<evidence type="ECO:0000256" key="1">
    <source>
        <dbReference type="SAM" id="Phobius"/>
    </source>
</evidence>
<evidence type="ECO:0000313" key="2">
    <source>
        <dbReference type="EMBL" id="CAG6478161.1"/>
    </source>
</evidence>